<dbReference type="RefSeq" id="WP_184241215.1">
    <property type="nucleotide sequence ID" value="NZ_JACHNA010000001.1"/>
</dbReference>
<comment type="similarity">
    <text evidence="2">Belongs to the YajC family.</text>
</comment>
<evidence type="ECO:0000256" key="9">
    <source>
        <dbReference type="ARBA" id="ARBA00023136"/>
    </source>
</evidence>
<dbReference type="PANTHER" id="PTHR33909">
    <property type="entry name" value="SEC TRANSLOCON ACCESSORY COMPLEX SUBUNIT YAJC"/>
    <property type="match status" value="1"/>
</dbReference>
<keyword evidence="13" id="KW-1185">Reference proteome</keyword>
<comment type="subcellular location">
    <subcellularLocation>
        <location evidence="1">Cell membrane</location>
        <topology evidence="1">Single-pass membrane protein</topology>
    </subcellularLocation>
</comment>
<evidence type="ECO:0000256" key="3">
    <source>
        <dbReference type="ARBA" id="ARBA00022448"/>
    </source>
</evidence>
<dbReference type="PANTHER" id="PTHR33909:SF1">
    <property type="entry name" value="SEC TRANSLOCON ACCESSORY COMPLEX SUBUNIT YAJC"/>
    <property type="match status" value="1"/>
</dbReference>
<dbReference type="Pfam" id="PF02699">
    <property type="entry name" value="YajC"/>
    <property type="match status" value="1"/>
</dbReference>
<gene>
    <name evidence="12" type="ORF">HDA30_000867</name>
</gene>
<dbReference type="NCBIfam" id="TIGR00739">
    <property type="entry name" value="yajC"/>
    <property type="match status" value="1"/>
</dbReference>
<dbReference type="Proteomes" id="UP000540191">
    <property type="component" value="Unassembled WGS sequence"/>
</dbReference>
<dbReference type="GO" id="GO:0005886">
    <property type="term" value="C:plasma membrane"/>
    <property type="evidence" value="ECO:0007669"/>
    <property type="project" value="UniProtKB-SubCell"/>
</dbReference>
<feature type="region of interest" description="Disordered" evidence="10">
    <location>
        <begin position="102"/>
        <end position="140"/>
    </location>
</feature>
<dbReference type="EMBL" id="JACHNA010000001">
    <property type="protein sequence ID" value="MBB4735359.1"/>
    <property type="molecule type" value="Genomic_DNA"/>
</dbReference>
<feature type="transmembrane region" description="Helical" evidence="11">
    <location>
        <begin position="20"/>
        <end position="38"/>
    </location>
</feature>
<keyword evidence="9 11" id="KW-0472">Membrane</keyword>
<evidence type="ECO:0000256" key="6">
    <source>
        <dbReference type="ARBA" id="ARBA00022927"/>
    </source>
</evidence>
<keyword evidence="5 11" id="KW-0812">Transmembrane</keyword>
<keyword evidence="4" id="KW-1003">Cell membrane</keyword>
<keyword evidence="7 11" id="KW-1133">Transmembrane helix</keyword>
<sequence length="140" mass="15187">MHHLPAASPFAAQAQGGGVDWFLIVLLAAMALMFLFTVTRGRKAQQEQAAMRARLAPGDEVMTGAGIFGHVRSIDEQSQRVTLELSPATFADVHLQTISRIVEDESGQAGPALERDADATPRPDVGDTEGSEHRDERPRR</sequence>
<evidence type="ECO:0000256" key="10">
    <source>
        <dbReference type="SAM" id="MobiDB-lite"/>
    </source>
</evidence>
<evidence type="ECO:0000313" key="13">
    <source>
        <dbReference type="Proteomes" id="UP000540191"/>
    </source>
</evidence>
<evidence type="ECO:0000256" key="4">
    <source>
        <dbReference type="ARBA" id="ARBA00022475"/>
    </source>
</evidence>
<dbReference type="AlphaFoldDB" id="A0A7W7GNH6"/>
<accession>A0A7W7GNH6</accession>
<evidence type="ECO:0000256" key="2">
    <source>
        <dbReference type="ARBA" id="ARBA00006742"/>
    </source>
</evidence>
<keyword evidence="6" id="KW-0653">Protein transport</keyword>
<reference evidence="12 13" key="1">
    <citation type="submission" date="2020-08" db="EMBL/GenBank/DDBJ databases">
        <title>Sequencing the genomes of 1000 actinobacteria strains.</title>
        <authorList>
            <person name="Klenk H.-P."/>
        </authorList>
    </citation>
    <scope>NUCLEOTIDE SEQUENCE [LARGE SCALE GENOMIC DNA]</scope>
    <source>
        <strain evidence="12 13">DSM 23974</strain>
    </source>
</reference>
<organism evidence="12 13">
    <name type="scientific">Micrococcus cohnii</name>
    <dbReference type="NCBI Taxonomy" id="993416"/>
    <lineage>
        <taxon>Bacteria</taxon>
        <taxon>Bacillati</taxon>
        <taxon>Actinomycetota</taxon>
        <taxon>Actinomycetes</taxon>
        <taxon>Micrococcales</taxon>
        <taxon>Micrococcaceae</taxon>
        <taxon>Micrococcus</taxon>
    </lineage>
</organism>
<evidence type="ECO:0000256" key="1">
    <source>
        <dbReference type="ARBA" id="ARBA00004162"/>
    </source>
</evidence>
<name>A0A7W7GNH6_9MICC</name>
<dbReference type="GO" id="GO:0015031">
    <property type="term" value="P:protein transport"/>
    <property type="evidence" value="ECO:0007669"/>
    <property type="project" value="UniProtKB-KW"/>
</dbReference>
<feature type="compositionally biased region" description="Basic and acidic residues" evidence="10">
    <location>
        <begin position="113"/>
        <end position="140"/>
    </location>
</feature>
<proteinExistence type="inferred from homology"/>
<keyword evidence="3" id="KW-0813">Transport</keyword>
<dbReference type="SMART" id="SM01323">
    <property type="entry name" value="YajC"/>
    <property type="match status" value="1"/>
</dbReference>
<evidence type="ECO:0000256" key="7">
    <source>
        <dbReference type="ARBA" id="ARBA00022989"/>
    </source>
</evidence>
<protein>
    <submittedName>
        <fullName evidence="12">Preprotein translocase subunit YajC</fullName>
    </submittedName>
</protein>
<evidence type="ECO:0000313" key="12">
    <source>
        <dbReference type="EMBL" id="MBB4735359.1"/>
    </source>
</evidence>
<keyword evidence="8" id="KW-0811">Translocation</keyword>
<dbReference type="PRINTS" id="PR01853">
    <property type="entry name" value="YAJCTRNLCASE"/>
</dbReference>
<evidence type="ECO:0000256" key="8">
    <source>
        <dbReference type="ARBA" id="ARBA00023010"/>
    </source>
</evidence>
<dbReference type="InterPro" id="IPR003849">
    <property type="entry name" value="Preprotein_translocase_YajC"/>
</dbReference>
<evidence type="ECO:0000256" key="5">
    <source>
        <dbReference type="ARBA" id="ARBA00022692"/>
    </source>
</evidence>
<evidence type="ECO:0000256" key="11">
    <source>
        <dbReference type="SAM" id="Phobius"/>
    </source>
</evidence>
<comment type="caution">
    <text evidence="12">The sequence shown here is derived from an EMBL/GenBank/DDBJ whole genome shotgun (WGS) entry which is preliminary data.</text>
</comment>